<keyword evidence="11" id="KW-1185">Reference proteome</keyword>
<keyword evidence="3" id="KW-0255">Endonuclease</keyword>
<keyword evidence="6" id="KW-0229">DNA integration</keyword>
<keyword evidence="9" id="KW-0233">DNA recombination</keyword>
<dbReference type="OrthoDB" id="1751476at2759"/>
<keyword evidence="1" id="KW-0540">Nuclease</keyword>
<dbReference type="GO" id="GO:0015074">
    <property type="term" value="P:DNA integration"/>
    <property type="evidence" value="ECO:0007669"/>
    <property type="project" value="UniProtKB-KW"/>
</dbReference>
<evidence type="ECO:0008006" key="12">
    <source>
        <dbReference type="Google" id="ProtNLM"/>
    </source>
</evidence>
<dbReference type="Proteomes" id="UP000257109">
    <property type="component" value="Unassembled WGS sequence"/>
</dbReference>
<comment type="caution">
    <text evidence="10">The sequence shown here is derived from an EMBL/GenBank/DDBJ whole genome shotgun (WGS) entry which is preliminary data.</text>
</comment>
<evidence type="ECO:0000256" key="2">
    <source>
        <dbReference type="ARBA" id="ARBA00022723"/>
    </source>
</evidence>
<dbReference type="EMBL" id="QJKJ01011259">
    <property type="protein sequence ID" value="RDX71615.1"/>
    <property type="molecule type" value="Genomic_DNA"/>
</dbReference>
<dbReference type="GO" id="GO:0004519">
    <property type="term" value="F:endonuclease activity"/>
    <property type="evidence" value="ECO:0007669"/>
    <property type="project" value="UniProtKB-KW"/>
</dbReference>
<keyword evidence="7" id="KW-0695">RNA-directed DNA polymerase</keyword>
<feature type="non-terminal residue" evidence="10">
    <location>
        <position position="1"/>
    </location>
</feature>
<evidence type="ECO:0000313" key="10">
    <source>
        <dbReference type="EMBL" id="RDX71615.1"/>
    </source>
</evidence>
<keyword evidence="2" id="KW-0479">Metal-binding</keyword>
<dbReference type="GO" id="GO:0046872">
    <property type="term" value="F:metal ion binding"/>
    <property type="evidence" value="ECO:0007669"/>
    <property type="project" value="UniProtKB-KW"/>
</dbReference>
<proteinExistence type="predicted"/>
<dbReference type="GO" id="GO:0006310">
    <property type="term" value="P:DNA recombination"/>
    <property type="evidence" value="ECO:0007669"/>
    <property type="project" value="UniProtKB-KW"/>
</dbReference>
<dbReference type="AlphaFoldDB" id="A0A371EZY8"/>
<evidence type="ECO:0000256" key="9">
    <source>
        <dbReference type="ARBA" id="ARBA00023172"/>
    </source>
</evidence>
<organism evidence="10 11">
    <name type="scientific">Mucuna pruriens</name>
    <name type="common">Velvet bean</name>
    <name type="synonym">Dolichos pruriens</name>
    <dbReference type="NCBI Taxonomy" id="157652"/>
    <lineage>
        <taxon>Eukaryota</taxon>
        <taxon>Viridiplantae</taxon>
        <taxon>Streptophyta</taxon>
        <taxon>Embryophyta</taxon>
        <taxon>Tracheophyta</taxon>
        <taxon>Spermatophyta</taxon>
        <taxon>Magnoliopsida</taxon>
        <taxon>eudicotyledons</taxon>
        <taxon>Gunneridae</taxon>
        <taxon>Pentapetalae</taxon>
        <taxon>rosids</taxon>
        <taxon>fabids</taxon>
        <taxon>Fabales</taxon>
        <taxon>Fabaceae</taxon>
        <taxon>Papilionoideae</taxon>
        <taxon>50 kb inversion clade</taxon>
        <taxon>NPAAA clade</taxon>
        <taxon>indigoferoid/millettioid clade</taxon>
        <taxon>Phaseoleae</taxon>
        <taxon>Mucuna</taxon>
    </lineage>
</organism>
<accession>A0A371EZY8</accession>
<dbReference type="PANTHER" id="PTHR42648:SF11">
    <property type="entry name" value="TRANSPOSON TY4-P GAG-POL POLYPROTEIN"/>
    <property type="match status" value="1"/>
</dbReference>
<evidence type="ECO:0000313" key="11">
    <source>
        <dbReference type="Proteomes" id="UP000257109"/>
    </source>
</evidence>
<evidence type="ECO:0000256" key="3">
    <source>
        <dbReference type="ARBA" id="ARBA00022759"/>
    </source>
</evidence>
<keyword evidence="8" id="KW-0808">Transferase</keyword>
<evidence type="ECO:0000256" key="5">
    <source>
        <dbReference type="ARBA" id="ARBA00022842"/>
    </source>
</evidence>
<keyword evidence="5" id="KW-0460">Magnesium</keyword>
<protein>
    <recommendedName>
        <fullName evidence="12">Copia protein</fullName>
    </recommendedName>
</protein>
<evidence type="ECO:0000256" key="7">
    <source>
        <dbReference type="ARBA" id="ARBA00022918"/>
    </source>
</evidence>
<dbReference type="InterPro" id="IPR039537">
    <property type="entry name" value="Retrotran_Ty1/copia-like"/>
</dbReference>
<dbReference type="GO" id="GO:0003887">
    <property type="term" value="F:DNA-directed DNA polymerase activity"/>
    <property type="evidence" value="ECO:0007669"/>
    <property type="project" value="UniProtKB-KW"/>
</dbReference>
<reference evidence="10" key="1">
    <citation type="submission" date="2018-05" db="EMBL/GenBank/DDBJ databases">
        <title>Draft genome of Mucuna pruriens seed.</title>
        <authorList>
            <person name="Nnadi N.E."/>
            <person name="Vos R."/>
            <person name="Hasami M.H."/>
            <person name="Devisetty U.K."/>
            <person name="Aguiy J.C."/>
        </authorList>
    </citation>
    <scope>NUCLEOTIDE SEQUENCE [LARGE SCALE GENOMIC DNA]</scope>
    <source>
        <strain evidence="10">JCA_2017</strain>
    </source>
</reference>
<keyword evidence="4" id="KW-0378">Hydrolase</keyword>
<keyword evidence="8" id="KW-0548">Nucleotidyltransferase</keyword>
<gene>
    <name evidence="10" type="ORF">CR513_49020</name>
</gene>
<evidence type="ECO:0000256" key="8">
    <source>
        <dbReference type="ARBA" id="ARBA00022932"/>
    </source>
</evidence>
<evidence type="ECO:0000256" key="6">
    <source>
        <dbReference type="ARBA" id="ARBA00022908"/>
    </source>
</evidence>
<evidence type="ECO:0000256" key="1">
    <source>
        <dbReference type="ARBA" id="ARBA00022722"/>
    </source>
</evidence>
<dbReference type="PANTHER" id="PTHR42648">
    <property type="entry name" value="TRANSPOSASE, PUTATIVE-RELATED"/>
    <property type="match status" value="1"/>
</dbReference>
<name>A0A371EZY8_MUCPR</name>
<evidence type="ECO:0000256" key="4">
    <source>
        <dbReference type="ARBA" id="ARBA00022801"/>
    </source>
</evidence>
<sequence length="102" mass="12420">MERIMLFENSLPKHLWSEAINISCYVQKIMLIRLMLDKTPYKLWRGKRHIISYFHLFGCECFIVNTMVSFLEIQIRLRHIELKSKDQIIFQKSIFLCIRVRD</sequence>
<dbReference type="GO" id="GO:0016787">
    <property type="term" value="F:hydrolase activity"/>
    <property type="evidence" value="ECO:0007669"/>
    <property type="project" value="UniProtKB-KW"/>
</dbReference>
<keyword evidence="8" id="KW-0239">DNA-directed DNA polymerase</keyword>
<dbReference type="GO" id="GO:0003964">
    <property type="term" value="F:RNA-directed DNA polymerase activity"/>
    <property type="evidence" value="ECO:0007669"/>
    <property type="project" value="UniProtKB-KW"/>
</dbReference>